<evidence type="ECO:0000313" key="3">
    <source>
        <dbReference type="Proteomes" id="UP001172159"/>
    </source>
</evidence>
<protein>
    <submittedName>
        <fullName evidence="2">Uncharacterized protein</fullName>
    </submittedName>
</protein>
<dbReference type="EMBL" id="JAUKTV010000010">
    <property type="protein sequence ID" value="KAK0726358.1"/>
    <property type="molecule type" value="Genomic_DNA"/>
</dbReference>
<feature type="region of interest" description="Disordered" evidence="1">
    <location>
        <begin position="1"/>
        <end position="59"/>
    </location>
</feature>
<name>A0AA40B2A9_9PEZI</name>
<evidence type="ECO:0000313" key="2">
    <source>
        <dbReference type="EMBL" id="KAK0726358.1"/>
    </source>
</evidence>
<feature type="compositionally biased region" description="Basic residues" evidence="1">
    <location>
        <begin position="239"/>
        <end position="248"/>
    </location>
</feature>
<reference evidence="2" key="1">
    <citation type="submission" date="2023-06" db="EMBL/GenBank/DDBJ databases">
        <title>Genome-scale phylogeny and comparative genomics of the fungal order Sordariales.</title>
        <authorList>
            <consortium name="Lawrence Berkeley National Laboratory"/>
            <person name="Hensen N."/>
            <person name="Bonometti L."/>
            <person name="Westerberg I."/>
            <person name="Brannstrom I.O."/>
            <person name="Guillou S."/>
            <person name="Cros-Aarteil S."/>
            <person name="Calhoun S."/>
            <person name="Haridas S."/>
            <person name="Kuo A."/>
            <person name="Mondo S."/>
            <person name="Pangilinan J."/>
            <person name="Riley R."/>
            <person name="Labutti K."/>
            <person name="Andreopoulos B."/>
            <person name="Lipzen A."/>
            <person name="Chen C."/>
            <person name="Yanf M."/>
            <person name="Daum C."/>
            <person name="Ng V."/>
            <person name="Clum A."/>
            <person name="Steindorff A."/>
            <person name="Ohm R."/>
            <person name="Martin F."/>
            <person name="Silar P."/>
            <person name="Natvig D."/>
            <person name="Lalanne C."/>
            <person name="Gautier V."/>
            <person name="Ament-Velasquez S.L."/>
            <person name="Kruys A."/>
            <person name="Hutchinson M.I."/>
            <person name="Powell A.J."/>
            <person name="Barry K."/>
            <person name="Miller A.N."/>
            <person name="Grigoriev I.V."/>
            <person name="Debuchy R."/>
            <person name="Gladieux P."/>
            <person name="Thoren M.H."/>
            <person name="Johannesson H."/>
        </authorList>
    </citation>
    <scope>NUCLEOTIDE SEQUENCE</scope>
    <source>
        <strain evidence="2">CBS 540.89</strain>
    </source>
</reference>
<organism evidence="2 3">
    <name type="scientific">Apiosordaria backusii</name>
    <dbReference type="NCBI Taxonomy" id="314023"/>
    <lineage>
        <taxon>Eukaryota</taxon>
        <taxon>Fungi</taxon>
        <taxon>Dikarya</taxon>
        <taxon>Ascomycota</taxon>
        <taxon>Pezizomycotina</taxon>
        <taxon>Sordariomycetes</taxon>
        <taxon>Sordariomycetidae</taxon>
        <taxon>Sordariales</taxon>
        <taxon>Lasiosphaeriaceae</taxon>
        <taxon>Apiosordaria</taxon>
    </lineage>
</organism>
<comment type="caution">
    <text evidence="2">The sequence shown here is derived from an EMBL/GenBank/DDBJ whole genome shotgun (WGS) entry which is preliminary data.</text>
</comment>
<keyword evidence="3" id="KW-1185">Reference proteome</keyword>
<dbReference type="AlphaFoldDB" id="A0AA40B2A9"/>
<feature type="compositionally biased region" description="Low complexity" evidence="1">
    <location>
        <begin position="205"/>
        <end position="214"/>
    </location>
</feature>
<proteinExistence type="predicted"/>
<evidence type="ECO:0000256" key="1">
    <source>
        <dbReference type="SAM" id="MobiDB-lite"/>
    </source>
</evidence>
<accession>A0AA40B2A9</accession>
<gene>
    <name evidence="2" type="ORF">B0T21DRAFT_371436</name>
</gene>
<dbReference type="Proteomes" id="UP001172159">
    <property type="component" value="Unassembled WGS sequence"/>
</dbReference>
<feature type="region of interest" description="Disordered" evidence="1">
    <location>
        <begin position="176"/>
        <end position="248"/>
    </location>
</feature>
<sequence>MALAKRPKPITLSSDGRTSSDSDKSSVGAHTDINDDPAAAKKTFVSPPRPIYRRRYGARDENAGKQNWKIIGFGNYDAKDLDTGTKEEDDFLAMRAEIEAMIRHMRPSSTGPSPVVTISGYKLRRRDSAHTEFFNAVVITSNSPSFATEVKKLIQKSGILSDPEGQDFKLVVQDAPPKYDGADVSEEVPGTGPQPVMTATEPNGSRRSLSRSGLACVLGGNMGRPQTPVEDPEAQKGKRLEKKHTRSN</sequence>